<keyword evidence="1 3" id="KW-0732">Signal</keyword>
<dbReference type="InterPro" id="IPR013320">
    <property type="entry name" value="ConA-like_dom_sf"/>
</dbReference>
<keyword evidence="6" id="KW-1185">Reference proteome</keyword>
<evidence type="ECO:0000256" key="1">
    <source>
        <dbReference type="ARBA" id="ARBA00022729"/>
    </source>
</evidence>
<evidence type="ECO:0000256" key="2">
    <source>
        <dbReference type="ARBA" id="ARBA00023157"/>
    </source>
</evidence>
<dbReference type="OrthoDB" id="9790247at2"/>
<gene>
    <name evidence="5" type="ORF">CWI81_07365</name>
</gene>
<feature type="chain" id="PRO_5019016036" description="LamG-like jellyroll fold domain-containing protein" evidence="3">
    <location>
        <begin position="28"/>
        <end position="1814"/>
    </location>
</feature>
<feature type="signal peptide" evidence="3">
    <location>
        <begin position="1"/>
        <end position="27"/>
    </location>
</feature>
<dbReference type="SUPFAM" id="SSF49899">
    <property type="entry name" value="Concanavalin A-like lectins/glucanases"/>
    <property type="match status" value="3"/>
</dbReference>
<dbReference type="SMART" id="SM00560">
    <property type="entry name" value="LamGL"/>
    <property type="match status" value="1"/>
</dbReference>
<name>A0A432ZD99_9GAMM</name>
<dbReference type="InterPro" id="IPR006558">
    <property type="entry name" value="LamG-like"/>
</dbReference>
<dbReference type="Pfam" id="PF20419">
    <property type="entry name" value="DUF6701"/>
    <property type="match status" value="1"/>
</dbReference>
<evidence type="ECO:0000259" key="4">
    <source>
        <dbReference type="SMART" id="SM00560"/>
    </source>
</evidence>
<dbReference type="Proteomes" id="UP000287908">
    <property type="component" value="Unassembled WGS sequence"/>
</dbReference>
<organism evidence="5 6">
    <name type="scientific">Idiomarina seosinensis</name>
    <dbReference type="NCBI Taxonomy" id="281739"/>
    <lineage>
        <taxon>Bacteria</taxon>
        <taxon>Pseudomonadati</taxon>
        <taxon>Pseudomonadota</taxon>
        <taxon>Gammaproteobacteria</taxon>
        <taxon>Alteromonadales</taxon>
        <taxon>Idiomarinaceae</taxon>
        <taxon>Idiomarina</taxon>
    </lineage>
</organism>
<accession>A0A432ZD99</accession>
<dbReference type="Gene3D" id="2.160.10.10">
    <property type="entry name" value="Hexapeptide repeat proteins"/>
    <property type="match status" value="1"/>
</dbReference>
<protein>
    <recommendedName>
        <fullName evidence="4">LamG-like jellyroll fold domain-containing protein</fullName>
    </recommendedName>
</protein>
<evidence type="ECO:0000313" key="6">
    <source>
        <dbReference type="Proteomes" id="UP000287908"/>
    </source>
</evidence>
<comment type="caution">
    <text evidence="5">The sequence shown here is derived from an EMBL/GenBank/DDBJ whole genome shotgun (WGS) entry which is preliminary data.</text>
</comment>
<feature type="domain" description="LamG-like jellyroll fold" evidence="4">
    <location>
        <begin position="271"/>
        <end position="427"/>
    </location>
</feature>
<dbReference type="InterPro" id="IPR046524">
    <property type="entry name" value="DUF6701"/>
</dbReference>
<proteinExistence type="predicted"/>
<dbReference type="Pfam" id="PF13385">
    <property type="entry name" value="Laminin_G_3"/>
    <property type="match status" value="2"/>
</dbReference>
<evidence type="ECO:0000313" key="5">
    <source>
        <dbReference type="EMBL" id="RUO75935.1"/>
    </source>
</evidence>
<evidence type="ECO:0000256" key="3">
    <source>
        <dbReference type="SAM" id="SignalP"/>
    </source>
</evidence>
<sequence>MRSATQKMTKLLGVLLFFTVPTLSVYAADSLDECDDSTPNLYVCNDGLKLKDDTELSEVDTVKIEVNGDLKISKEVEFNEEGSPLVNIVVTGKVTIQKDSEVNANIKADDKVDIKKDVEINGNIESGDEIKIDKDVEVNGNINAKKDVKLGKDSEINGYVNAPNYDDLGKGTVSGETCDQNDNEGACSGTGGGSQSNTIGDWHFDEQQWQGNAGEVIDASGNGNDGRALRGATTNVFSSAITGTPGTCRYGTFDGSNQVQIPDIAALSSVDSVSVSLWFKGGSQRQDPNDNDEDYQTLLILGEGPTLGSDGRFEVYRRANGGGLNFEVRNNQGDVYSVEYGDQSENEPQLLNDEWQHLAATFNADEGVLRLYINGTEVATFSTPGNFNLNNIGGQPNLYIGGQQFGSNGLVGEIDEVTVATGVYTQAEVTELYNRTRSCGAAQAPAQCSAIWPTAFDDTGNTEAQPFPLPDNSSQNQLPQLLQPTDYLRIGDFADVGENYDTNGETSRVYIDGDLTIQSGRRINTSGDARELILIVTGDLTIERDARINAYIYVQSNFRYFHSNDLNNRILISGGVSVGGTSTALDSGRTFGPNITYQRPVTPLDGGQFCAAEPPGAPQPLLNWRLNDGPWDNALGQVLDSSGNGFNGTNSNTAWSTDTPAIPTNLSGEGTCGYGEFDYTQNHTIQIADDGSGLNNQLDFGTGEEFTIGLWIKPDSFNPTSSLMTILSKDTNYEFHVKNDGSINWWWNTDAGNTRQFDSSTSITQDVWQYVAIRYKDGEQSITIIDDQFNIDSKTTENYTGGLTTNDLPLILGNDFNQNRYFDGDMDEVSIFDESLTDTQLIAVAQQTSLCQSTPQVCLSPTLNETSFQEDWQIVEGNNSVPGVINSGTPSPRLRLTENIQNQTTAITLKEPVAAAGNRVEVTFRLFAYGGSGADGIALVLSDKIPDNAGQFGGSLGYANANGNEGFDGGWLGIGFDAYGNFANPNEGRNGGVERTPDSVTLRGAEDAVPGRQEYQYIGTSDTLNPGIDDASSTAPEPGHLYKVVVDNTDTSSVSVEVLRDISGQGDNYTSLYQNTDISGLQPAIPDQFYISFAGSTGGSTNVHEFDLFQVCSSEGDGATGVEHYRLEFNSQALTCTGADITVRACEDINCNNISTDSSTVDLSLSDAADDWSENPVNFFGSATVQLQKYTAGTYQVAIDSATPSANNSSRCFVDGAETTDCEITFNDTGFLFTNGPNLTSTDIPKQTAGTSYSNLYLHTVELNNSTLQCQSAIEQVGSIDMRRQCINPNSCISDLSTYPQATMSASSDAGSATLPANGGFVSVPVQFSGGSEALAIDYGDVGEVRLSARATLPNGKVLEGSSESFVWEPAAIGVTSSNPNETFSGDIIARAGREITVNLTALNSNGAVTPNFGNELVTERLELSNTVSVAEADEIAGNISGEENFDDPVNGTTSSNSIVYSEVGEPQFVAEIESGDYLAGVHPPVSTPTRTHSPGRYIPDRFEISTSGFDSTSCEFDEDYFYIGQLQPLDGSTQVSAVNAAGAVTVNYDDGLPYVKTNAELEFYPFNEDSSSTLLPSSSQLEPINTELSWTDGIGTFVGIPEVRYERMVGSPEGPYAEYQLGVQYNDAENGNYYSLIDTSGAELNSNGAPRSYYALNSSGLNLVYGRMQLQNLFGPPSDPLSIKGQAEYWNGTEFVAFEQDVCTAFEGSQVNDNVVTSDYDAELQVQAGAQQLLNDGKLFNDSVPIAEQLAWIEDSSNAVVGIQQFIFELDVPDFLKVDNDNDGDFDDNPEAEATFGIYQGSDRQIYWEEVGW</sequence>
<dbReference type="EMBL" id="PIQF01000002">
    <property type="protein sequence ID" value="RUO75935.1"/>
    <property type="molecule type" value="Genomic_DNA"/>
</dbReference>
<reference evidence="5 6" key="1">
    <citation type="journal article" date="2011" name="Front. Microbiol.">
        <title>Genomic signatures of strain selection and enhancement in Bacillus atrophaeus var. globigii, a historical biowarfare simulant.</title>
        <authorList>
            <person name="Gibbons H.S."/>
            <person name="Broomall S.M."/>
            <person name="McNew L.A."/>
            <person name="Daligault H."/>
            <person name="Chapman C."/>
            <person name="Bruce D."/>
            <person name="Karavis M."/>
            <person name="Krepps M."/>
            <person name="McGregor P.A."/>
            <person name="Hong C."/>
            <person name="Park K.H."/>
            <person name="Akmal A."/>
            <person name="Feldman A."/>
            <person name="Lin J.S."/>
            <person name="Chang W.E."/>
            <person name="Higgs B.W."/>
            <person name="Demirev P."/>
            <person name="Lindquist J."/>
            <person name="Liem A."/>
            <person name="Fochler E."/>
            <person name="Read T.D."/>
            <person name="Tapia R."/>
            <person name="Johnson S."/>
            <person name="Bishop-Lilly K.A."/>
            <person name="Detter C."/>
            <person name="Han C."/>
            <person name="Sozhamannan S."/>
            <person name="Rosenzweig C.N."/>
            <person name="Skowronski E.W."/>
        </authorList>
    </citation>
    <scope>NUCLEOTIDE SEQUENCE [LARGE SCALE GENOMIC DNA]</scope>
    <source>
        <strain evidence="5 6">CL-SP19</strain>
    </source>
</reference>
<dbReference type="Gene3D" id="2.60.120.200">
    <property type="match status" value="3"/>
</dbReference>
<keyword evidence="2" id="KW-1015">Disulfide bond</keyword>